<evidence type="ECO:0000256" key="5">
    <source>
        <dbReference type="ARBA" id="ARBA00022496"/>
    </source>
</evidence>
<dbReference type="EMBL" id="PVUF01000006">
    <property type="protein sequence ID" value="PRZ47665.1"/>
    <property type="molecule type" value="Genomic_DNA"/>
</dbReference>
<dbReference type="GO" id="GO:0009279">
    <property type="term" value="C:cell outer membrane"/>
    <property type="evidence" value="ECO:0007669"/>
    <property type="project" value="UniProtKB-SubCell"/>
</dbReference>
<organism evidence="19 20">
    <name type="scientific">Tritonibacter scottomollicae</name>
    <name type="common">Epibacterium scottomollicae</name>
    <dbReference type="NCBI Taxonomy" id="483013"/>
    <lineage>
        <taxon>Bacteria</taxon>
        <taxon>Pseudomonadati</taxon>
        <taxon>Pseudomonadota</taxon>
        <taxon>Alphaproteobacteria</taxon>
        <taxon>Rhodobacterales</taxon>
        <taxon>Paracoccaceae</taxon>
        <taxon>Tritonibacter</taxon>
    </lineage>
</organism>
<evidence type="ECO:0000256" key="15">
    <source>
        <dbReference type="RuleBase" id="RU003357"/>
    </source>
</evidence>
<evidence type="ECO:0000256" key="7">
    <source>
        <dbReference type="ARBA" id="ARBA00022729"/>
    </source>
</evidence>
<dbReference type="InterPro" id="IPR010105">
    <property type="entry name" value="TonB_sidphr_rcpt"/>
</dbReference>
<evidence type="ECO:0000256" key="8">
    <source>
        <dbReference type="ARBA" id="ARBA00023004"/>
    </source>
</evidence>
<dbReference type="PROSITE" id="PS52016">
    <property type="entry name" value="TONB_DEPENDENT_REC_3"/>
    <property type="match status" value="1"/>
</dbReference>
<evidence type="ECO:0000256" key="9">
    <source>
        <dbReference type="ARBA" id="ARBA00023065"/>
    </source>
</evidence>
<comment type="subcellular location">
    <subcellularLocation>
        <location evidence="1 14">Cell outer membrane</location>
        <topology evidence="1 14">Multi-pass membrane protein</topology>
    </subcellularLocation>
</comment>
<reference evidence="19 20" key="1">
    <citation type="submission" date="2018-03" db="EMBL/GenBank/DDBJ databases">
        <title>Genomic Encyclopedia of Archaeal and Bacterial Type Strains, Phase II (KMG-II): from individual species to whole genera.</title>
        <authorList>
            <person name="Goeker M."/>
        </authorList>
    </citation>
    <scope>NUCLEOTIDE SEQUENCE [LARGE SCALE GENOMIC DNA]</scope>
    <source>
        <strain evidence="19 20">DSM 25328</strain>
    </source>
</reference>
<dbReference type="Proteomes" id="UP000237718">
    <property type="component" value="Unassembled WGS sequence"/>
</dbReference>
<name>A0A2T1AGD2_TRISK</name>
<dbReference type="Pfam" id="PF00593">
    <property type="entry name" value="TonB_dep_Rec_b-barrel"/>
    <property type="match status" value="1"/>
</dbReference>
<dbReference type="InterPro" id="IPR012910">
    <property type="entry name" value="Plug_dom"/>
</dbReference>
<evidence type="ECO:0000256" key="12">
    <source>
        <dbReference type="ARBA" id="ARBA00023170"/>
    </source>
</evidence>
<dbReference type="GO" id="GO:0015891">
    <property type="term" value="P:siderophore transport"/>
    <property type="evidence" value="ECO:0007669"/>
    <property type="project" value="InterPro"/>
</dbReference>
<evidence type="ECO:0000256" key="11">
    <source>
        <dbReference type="ARBA" id="ARBA00023136"/>
    </source>
</evidence>
<keyword evidence="12 19" id="KW-0675">Receptor</keyword>
<keyword evidence="3 14" id="KW-0813">Transport</keyword>
<keyword evidence="11 14" id="KW-0472">Membrane</keyword>
<feature type="chain" id="PRO_5015419551" evidence="16">
    <location>
        <begin position="33"/>
        <end position="699"/>
    </location>
</feature>
<evidence type="ECO:0000256" key="10">
    <source>
        <dbReference type="ARBA" id="ARBA00023077"/>
    </source>
</evidence>
<evidence type="ECO:0000259" key="17">
    <source>
        <dbReference type="Pfam" id="PF00593"/>
    </source>
</evidence>
<evidence type="ECO:0000256" key="1">
    <source>
        <dbReference type="ARBA" id="ARBA00004571"/>
    </source>
</evidence>
<sequence length="699" mass="76500">MTLETPNIKGRRLRALMAGCTALIAVPSLAIAQADDELIVLEPITVQAQDDTQTLVASEVTSGSGLATDVMDTSATVSVVTAREIQQRGAQTIEQVLNYTASVVTDYYGADSRFDYFRIRGFDAYTYRDGLRVGASFGGLREEPYAFERVEVVKGGNSTTFGVSDPGGSVNFVTKTPKQGRHGEAYLSFGSFNSKEVGFDFGDDLNADGTLSYRLVGLVRDADAEWDFSRDDETYLGASIAWRPTAMTSLVFAVDRLHRDGVPGGGGHPMDTDYDASRYFGEPDFNYRGVDRTTASLMFNHEFDNGLQLGVSARYTDSASDYGYVYLDDRRNIAPGANVVDRFLFANDSSGNDFVINANLQYDASFGAIESRTLVGIEYSDSSDYNTAWWSAVDPIDHTNFAYTGGGYDLDSIAPYQVRRTDQTTKSVYLQEELTFNEQWIANFGLRYDEGETTQTNLQTGATSSGDYGETTLRAGLLYKVTPDLSVYGSYSESVVPAGLTVEPERGRQLEAGVKYRPAGGRALLSASIYDLTKHNMTVTNPTTMMDETIGESSVRGLDLEAKVDLYRNFSIIAGYSHLDSEIVDDGDGGNEGNALQFVPSNVGSLWVNYTLEGAGNRGDMVFGLGARYTGTMWYDNANTREGDSFTVVDASFSYDIRENTNLRLNVTNLFDKKHVSGGIGANWYSPARTISATLTRTW</sequence>
<evidence type="ECO:0000256" key="2">
    <source>
        <dbReference type="ARBA" id="ARBA00009810"/>
    </source>
</evidence>
<keyword evidence="9" id="KW-0406">Ion transport</keyword>
<comment type="caution">
    <text evidence="19">The sequence shown here is derived from an EMBL/GenBank/DDBJ whole genome shotgun (WGS) entry which is preliminary data.</text>
</comment>
<dbReference type="OrthoDB" id="9760333at2"/>
<dbReference type="Gene3D" id="2.170.130.10">
    <property type="entry name" value="TonB-dependent receptor, plug domain"/>
    <property type="match status" value="1"/>
</dbReference>
<feature type="domain" description="TonB-dependent receptor-like beta-barrel" evidence="17">
    <location>
        <begin position="259"/>
        <end position="670"/>
    </location>
</feature>
<dbReference type="InterPro" id="IPR037066">
    <property type="entry name" value="Plug_dom_sf"/>
</dbReference>
<evidence type="ECO:0000259" key="18">
    <source>
        <dbReference type="Pfam" id="PF07715"/>
    </source>
</evidence>
<dbReference type="GO" id="GO:0038023">
    <property type="term" value="F:signaling receptor activity"/>
    <property type="evidence" value="ECO:0007669"/>
    <property type="project" value="InterPro"/>
</dbReference>
<dbReference type="GO" id="GO:0015344">
    <property type="term" value="F:siderophore uptake transmembrane transporter activity"/>
    <property type="evidence" value="ECO:0007669"/>
    <property type="project" value="TreeGrafter"/>
</dbReference>
<evidence type="ECO:0000256" key="16">
    <source>
        <dbReference type="SAM" id="SignalP"/>
    </source>
</evidence>
<dbReference type="CDD" id="cd01347">
    <property type="entry name" value="ligand_gated_channel"/>
    <property type="match status" value="1"/>
</dbReference>
<evidence type="ECO:0000256" key="3">
    <source>
        <dbReference type="ARBA" id="ARBA00022448"/>
    </source>
</evidence>
<proteinExistence type="inferred from homology"/>
<protein>
    <submittedName>
        <fullName evidence="19">Iron complex outermembrane receptor protein</fullName>
    </submittedName>
</protein>
<evidence type="ECO:0000256" key="13">
    <source>
        <dbReference type="ARBA" id="ARBA00023237"/>
    </source>
</evidence>
<dbReference type="InterPro" id="IPR000531">
    <property type="entry name" value="Beta-barrel_TonB"/>
</dbReference>
<keyword evidence="5" id="KW-0410">Iron transport</keyword>
<evidence type="ECO:0000313" key="20">
    <source>
        <dbReference type="Proteomes" id="UP000237718"/>
    </source>
</evidence>
<evidence type="ECO:0000313" key="19">
    <source>
        <dbReference type="EMBL" id="PRZ47665.1"/>
    </source>
</evidence>
<accession>A0A2T1AGD2</accession>
<dbReference type="Gene3D" id="2.40.170.20">
    <property type="entry name" value="TonB-dependent receptor, beta-barrel domain"/>
    <property type="match status" value="1"/>
</dbReference>
<keyword evidence="7 16" id="KW-0732">Signal</keyword>
<dbReference type="NCBIfam" id="TIGR01783">
    <property type="entry name" value="TonB-siderophor"/>
    <property type="match status" value="1"/>
</dbReference>
<evidence type="ECO:0000256" key="4">
    <source>
        <dbReference type="ARBA" id="ARBA00022452"/>
    </source>
</evidence>
<keyword evidence="6 14" id="KW-0812">Transmembrane</keyword>
<dbReference type="AlphaFoldDB" id="A0A2T1AGD2"/>
<evidence type="ECO:0000256" key="14">
    <source>
        <dbReference type="PROSITE-ProRule" id="PRU01360"/>
    </source>
</evidence>
<keyword evidence="8" id="KW-0408">Iron</keyword>
<dbReference type="InterPro" id="IPR039426">
    <property type="entry name" value="TonB-dep_rcpt-like"/>
</dbReference>
<gene>
    <name evidence="19" type="ORF">CLV89_106198</name>
</gene>
<dbReference type="PANTHER" id="PTHR32552:SF68">
    <property type="entry name" value="FERRICHROME OUTER MEMBRANE TRANSPORTER_PHAGE RECEPTOR"/>
    <property type="match status" value="1"/>
</dbReference>
<dbReference type="InterPro" id="IPR036942">
    <property type="entry name" value="Beta-barrel_TonB_sf"/>
</dbReference>
<feature type="signal peptide" evidence="16">
    <location>
        <begin position="1"/>
        <end position="32"/>
    </location>
</feature>
<keyword evidence="4 14" id="KW-1134">Transmembrane beta strand</keyword>
<dbReference type="SUPFAM" id="SSF56935">
    <property type="entry name" value="Porins"/>
    <property type="match status" value="1"/>
</dbReference>
<dbReference type="RefSeq" id="WP_106163916.1">
    <property type="nucleotide sequence ID" value="NZ_PVUF01000006.1"/>
</dbReference>
<feature type="domain" description="TonB-dependent receptor plug" evidence="18">
    <location>
        <begin position="70"/>
        <end position="168"/>
    </location>
</feature>
<keyword evidence="13 14" id="KW-0998">Cell outer membrane</keyword>
<evidence type="ECO:0000256" key="6">
    <source>
        <dbReference type="ARBA" id="ARBA00022692"/>
    </source>
</evidence>
<keyword evidence="10 15" id="KW-0798">TonB box</keyword>
<dbReference type="Pfam" id="PF07715">
    <property type="entry name" value="Plug"/>
    <property type="match status" value="1"/>
</dbReference>
<dbReference type="PANTHER" id="PTHR32552">
    <property type="entry name" value="FERRICHROME IRON RECEPTOR-RELATED"/>
    <property type="match status" value="1"/>
</dbReference>
<comment type="similarity">
    <text evidence="2 14 15">Belongs to the TonB-dependent receptor family.</text>
</comment>